<dbReference type="PANTHER" id="PTHR34227">
    <property type="entry name" value="CHAPERONE PROTEIN YCDY"/>
    <property type="match status" value="1"/>
</dbReference>
<dbReference type="PANTHER" id="PTHR34227:SF1">
    <property type="entry name" value="DIMETHYL SULFOXIDE REDUCTASE CHAPERONE-RELATED"/>
    <property type="match status" value="1"/>
</dbReference>
<dbReference type="Pfam" id="PF02613">
    <property type="entry name" value="Nitrate_red_del"/>
    <property type="match status" value="1"/>
</dbReference>
<dbReference type="InterPro" id="IPR020945">
    <property type="entry name" value="DMSO/NO3_reduct_chaperone"/>
</dbReference>
<reference evidence="2 3" key="1">
    <citation type="submission" date="2020-08" db="EMBL/GenBank/DDBJ databases">
        <title>Genome public.</title>
        <authorList>
            <person name="Liu C."/>
            <person name="Sun Q."/>
        </authorList>
    </citation>
    <scope>NUCLEOTIDE SEQUENCE [LARGE SCALE GENOMIC DNA]</scope>
    <source>
        <strain evidence="2 3">NSJ-70</strain>
    </source>
</reference>
<dbReference type="Proteomes" id="UP000622448">
    <property type="component" value="Unassembled WGS sequence"/>
</dbReference>
<dbReference type="SUPFAM" id="SSF89155">
    <property type="entry name" value="TorD-like"/>
    <property type="match status" value="1"/>
</dbReference>
<keyword evidence="1" id="KW-0143">Chaperone</keyword>
<accession>A0ABR7BW79</accession>
<organism evidence="2 3">
    <name type="scientific">Eggerthella hominis</name>
    <dbReference type="NCBI Taxonomy" id="2763043"/>
    <lineage>
        <taxon>Bacteria</taxon>
        <taxon>Bacillati</taxon>
        <taxon>Actinomycetota</taxon>
        <taxon>Coriobacteriia</taxon>
        <taxon>Eggerthellales</taxon>
        <taxon>Eggerthellaceae</taxon>
        <taxon>Eggerthella</taxon>
    </lineage>
</organism>
<evidence type="ECO:0000313" key="3">
    <source>
        <dbReference type="Proteomes" id="UP000622448"/>
    </source>
</evidence>
<keyword evidence="3" id="KW-1185">Reference proteome</keyword>
<dbReference type="RefSeq" id="WP_186939798.1">
    <property type="nucleotide sequence ID" value="NZ_JACOOA010000012.1"/>
</dbReference>
<gene>
    <name evidence="2" type="ORF">H8S61_16830</name>
</gene>
<dbReference type="InterPro" id="IPR050289">
    <property type="entry name" value="TorD/DmsD_chaperones"/>
</dbReference>
<dbReference type="InterPro" id="IPR036411">
    <property type="entry name" value="TorD-like_sf"/>
</dbReference>
<proteinExistence type="predicted"/>
<comment type="caution">
    <text evidence="2">The sequence shown here is derived from an EMBL/GenBank/DDBJ whole genome shotgun (WGS) entry which is preliminary data.</text>
</comment>
<evidence type="ECO:0000256" key="1">
    <source>
        <dbReference type="ARBA" id="ARBA00023186"/>
    </source>
</evidence>
<dbReference type="Gene3D" id="1.10.3480.10">
    <property type="entry name" value="TorD-like"/>
    <property type="match status" value="1"/>
</dbReference>
<dbReference type="EMBL" id="JACOOA010000012">
    <property type="protein sequence ID" value="MBC5585851.1"/>
    <property type="molecule type" value="Genomic_DNA"/>
</dbReference>
<protein>
    <submittedName>
        <fullName evidence="2">Molecular chaperone TorD family protein</fullName>
    </submittedName>
</protein>
<name>A0ABR7BW79_9ACTN</name>
<evidence type="ECO:0000313" key="2">
    <source>
        <dbReference type="EMBL" id="MBC5585851.1"/>
    </source>
</evidence>
<sequence>MAKEIPWKTLSEAYAFIGNSLLKPMTMTSTVGLDPAFWASFPTFDDAAVAEAVAACARYAEEAARRAEAGEDEPQRVAVEYTKLFVGPPSPAAAPWETMYRGQDVTVGFGQATFEMRELLRATGLEVRNENNQYEDHMGIELLYLSSQCARVDAGAEDTPAPDAVADFIEAHPLSWAEAFRVRIAETAAHGYFAPLVGLAQALLVWHVQALR</sequence>